<proteinExistence type="predicted"/>
<feature type="compositionally biased region" description="Polar residues" evidence="1">
    <location>
        <begin position="15"/>
        <end position="34"/>
    </location>
</feature>
<protein>
    <submittedName>
        <fullName evidence="2">Uncharacterized protein</fullName>
    </submittedName>
</protein>
<reference evidence="2 3" key="1">
    <citation type="journal article" date="2011" name="PLoS Genet.">
        <title>Genome sequencing and comparative transcriptomics of the model entomopathogenic fungi Metarhizium anisopliae and M. acridum.</title>
        <authorList>
            <person name="Gao Q."/>
            <person name="Jin K."/>
            <person name="Ying S.H."/>
            <person name="Zhang Y."/>
            <person name="Xiao G."/>
            <person name="Shang Y."/>
            <person name="Duan Z."/>
            <person name="Hu X."/>
            <person name="Xie X.Q."/>
            <person name="Zhou G."/>
            <person name="Peng G."/>
            <person name="Luo Z."/>
            <person name="Huang W."/>
            <person name="Wang B."/>
            <person name="Fang W."/>
            <person name="Wang S."/>
            <person name="Zhong Y."/>
            <person name="Ma L.J."/>
            <person name="St Leger R.J."/>
            <person name="Zhao G.P."/>
            <person name="Pei Y."/>
            <person name="Feng M.G."/>
            <person name="Xia Y."/>
            <person name="Wang C."/>
        </authorList>
    </citation>
    <scope>NUCLEOTIDE SEQUENCE [LARGE SCALE GENOMIC DNA]</scope>
    <source>
        <strain evidence="2 3">CQMa 102</strain>
    </source>
</reference>
<feature type="compositionally biased region" description="Pro residues" evidence="1">
    <location>
        <begin position="51"/>
        <end position="64"/>
    </location>
</feature>
<name>E9E7M1_METAQ</name>
<evidence type="ECO:0000313" key="3">
    <source>
        <dbReference type="Proteomes" id="UP000002499"/>
    </source>
</evidence>
<evidence type="ECO:0000256" key="1">
    <source>
        <dbReference type="SAM" id="MobiDB-lite"/>
    </source>
</evidence>
<gene>
    <name evidence="2" type="ORF">MAC_05869</name>
</gene>
<feature type="compositionally biased region" description="Basic and acidic residues" evidence="1">
    <location>
        <begin position="213"/>
        <end position="222"/>
    </location>
</feature>
<feature type="compositionally biased region" description="Basic residues" evidence="1">
    <location>
        <begin position="91"/>
        <end position="108"/>
    </location>
</feature>
<organism evidence="3">
    <name type="scientific">Metarhizium acridum (strain CQMa 102)</name>
    <dbReference type="NCBI Taxonomy" id="655827"/>
    <lineage>
        <taxon>Eukaryota</taxon>
        <taxon>Fungi</taxon>
        <taxon>Dikarya</taxon>
        <taxon>Ascomycota</taxon>
        <taxon>Pezizomycotina</taxon>
        <taxon>Sordariomycetes</taxon>
        <taxon>Hypocreomycetidae</taxon>
        <taxon>Hypocreales</taxon>
        <taxon>Clavicipitaceae</taxon>
        <taxon>Metarhizium</taxon>
    </lineage>
</organism>
<keyword evidence="3" id="KW-1185">Reference proteome</keyword>
<feature type="compositionally biased region" description="Basic residues" evidence="1">
    <location>
        <begin position="115"/>
        <end position="127"/>
    </location>
</feature>
<dbReference type="AlphaFoldDB" id="E9E7M1"/>
<dbReference type="Proteomes" id="UP000002499">
    <property type="component" value="Unassembled WGS sequence"/>
</dbReference>
<dbReference type="InParanoid" id="E9E7M1"/>
<dbReference type="HOGENOM" id="CLU_1245648_0_0_1"/>
<sequence>MRDCTSHDTQYAKELSSSPSNHSFTQLLPSTTKRNPCPTPAPDAAASWPTTPSPPNQPTSPPRPLKVRLSIRQAWVSPDSPPQKALQATLRHPRAPHRLRTRRGRPPRRPLAPLRHSRPHPRPGRARAAHDELPDDEAVAGRLLEAMAQRGVRTLRLAIPKQDGTRSGAQASRCSSRMSRASPHRDFGAQITSASDAKTELDAADGTATNGLSRERYPEPRN</sequence>
<accession>E9E7M1</accession>
<evidence type="ECO:0000313" key="2">
    <source>
        <dbReference type="EMBL" id="EFY88131.1"/>
    </source>
</evidence>
<dbReference type="eggNOG" id="ENOG502RAC9">
    <property type="taxonomic scope" value="Eukaryota"/>
</dbReference>
<feature type="region of interest" description="Disordered" evidence="1">
    <location>
        <begin position="160"/>
        <end position="222"/>
    </location>
</feature>
<feature type="region of interest" description="Disordered" evidence="1">
    <location>
        <begin position="1"/>
        <end position="133"/>
    </location>
</feature>
<dbReference type="EMBL" id="GL698516">
    <property type="protein sequence ID" value="EFY88131.1"/>
    <property type="molecule type" value="Genomic_DNA"/>
</dbReference>
<feature type="compositionally biased region" description="Low complexity" evidence="1">
    <location>
        <begin position="169"/>
        <end position="181"/>
    </location>
</feature>